<keyword evidence="1" id="KW-1185">Reference proteome</keyword>
<name>A0A0N5B9H4_STREA</name>
<evidence type="ECO:0000313" key="1">
    <source>
        <dbReference type="Proteomes" id="UP000046392"/>
    </source>
</evidence>
<accession>A0A0N5B9H4</accession>
<proteinExistence type="predicted"/>
<organism evidence="1 2">
    <name type="scientific">Strongyloides papillosus</name>
    <name type="common">Intestinal threadworm</name>
    <dbReference type="NCBI Taxonomy" id="174720"/>
    <lineage>
        <taxon>Eukaryota</taxon>
        <taxon>Metazoa</taxon>
        <taxon>Ecdysozoa</taxon>
        <taxon>Nematoda</taxon>
        <taxon>Chromadorea</taxon>
        <taxon>Rhabditida</taxon>
        <taxon>Tylenchina</taxon>
        <taxon>Panagrolaimomorpha</taxon>
        <taxon>Strongyloidoidea</taxon>
        <taxon>Strongyloididae</taxon>
        <taxon>Strongyloides</taxon>
    </lineage>
</organism>
<evidence type="ECO:0000313" key="2">
    <source>
        <dbReference type="WBParaSite" id="SPAL_0000269000.1"/>
    </source>
</evidence>
<sequence length="250" mass="29735">MTNCLTRLNYLQNSSTNSQLQKITSFCRETPEAVHYEIEIKVLKVLRESKKSVVTLVEIPKYVMERHDITFPFKDFLFNTEQKFWIYYLHRLIIDEYILGLGDFCVVDGFHMFNTFLIPNIDIDRNDVINRNDDIAVEDECNDDNSIISKEENDNKQTEEKKWYEVIDFSYSKKLSNKFCPIKTIFDKFLEENKARRDNDLINQLNIICTYNDERNRIMINERNLNVVSNIDGTPLTPDYLLHGIDFQER</sequence>
<dbReference type="AlphaFoldDB" id="A0A0N5B9H4"/>
<reference evidence="2" key="1">
    <citation type="submission" date="2017-02" db="UniProtKB">
        <authorList>
            <consortium name="WormBaseParasite"/>
        </authorList>
    </citation>
    <scope>IDENTIFICATION</scope>
</reference>
<protein>
    <submittedName>
        <fullName evidence="2">BSD domain-containing protein</fullName>
    </submittedName>
</protein>
<dbReference type="Proteomes" id="UP000046392">
    <property type="component" value="Unplaced"/>
</dbReference>
<dbReference type="WBParaSite" id="SPAL_0000269000.1">
    <property type="protein sequence ID" value="SPAL_0000269000.1"/>
    <property type="gene ID" value="SPAL_0000269000"/>
</dbReference>